<sequence>MARWRIFSPIGASCVFRGKLCCNRGCKDREMTEIFLVRHGEAAAKWGESPDPGLSPLGHEQAAAASQALTEYGALHLISSPLLRAKETAMPLANALGAGVEIVDLYREIPSPLDCDDRQGWLSQMMKQSWQEQSEVIRDWREALWDSLFELETSTVIFTHFMVINAVVSRLTNVDATVCCVPDNCSITRLHKDDMALNLVEVGRQHQTHVN</sequence>
<gene>
    <name evidence="1" type="ORF">EYC98_20595</name>
</gene>
<dbReference type="PANTHER" id="PTHR48100:SF1">
    <property type="entry name" value="HISTIDINE PHOSPHATASE FAMILY PROTEIN-RELATED"/>
    <property type="match status" value="1"/>
</dbReference>
<dbReference type="CDD" id="cd07067">
    <property type="entry name" value="HP_PGM_like"/>
    <property type="match status" value="1"/>
</dbReference>
<proteinExistence type="predicted"/>
<dbReference type="PANTHER" id="PTHR48100">
    <property type="entry name" value="BROAD-SPECIFICITY PHOSPHATASE YOR283W-RELATED"/>
    <property type="match status" value="1"/>
</dbReference>
<protein>
    <submittedName>
        <fullName evidence="1">Histidine phosphatase family protein</fullName>
    </submittedName>
</protein>
<dbReference type="InterPro" id="IPR050275">
    <property type="entry name" value="PGM_Phosphatase"/>
</dbReference>
<accession>A0ABT3TMJ9</accession>
<dbReference type="Pfam" id="PF00300">
    <property type="entry name" value="His_Phos_1"/>
    <property type="match status" value="1"/>
</dbReference>
<dbReference type="InterPro" id="IPR013078">
    <property type="entry name" value="His_Pase_superF_clade-1"/>
</dbReference>
<reference evidence="1" key="1">
    <citation type="submission" date="2019-02" db="EMBL/GenBank/DDBJ databases">
        <authorList>
            <person name="Li S.-H."/>
        </authorList>
    </citation>
    <scope>NUCLEOTIDE SEQUENCE</scope>
    <source>
        <strain evidence="1">IMCC14734</strain>
    </source>
</reference>
<name>A0ABT3TMJ9_9GAMM</name>
<keyword evidence="2" id="KW-1185">Reference proteome</keyword>
<dbReference type="SMART" id="SM00855">
    <property type="entry name" value="PGAM"/>
    <property type="match status" value="1"/>
</dbReference>
<dbReference type="SUPFAM" id="SSF53254">
    <property type="entry name" value="Phosphoglycerate mutase-like"/>
    <property type="match status" value="1"/>
</dbReference>
<evidence type="ECO:0000313" key="2">
    <source>
        <dbReference type="Proteomes" id="UP001143362"/>
    </source>
</evidence>
<dbReference type="EMBL" id="SHNN01000006">
    <property type="protein sequence ID" value="MCX2983269.1"/>
    <property type="molecule type" value="Genomic_DNA"/>
</dbReference>
<dbReference type="InterPro" id="IPR029033">
    <property type="entry name" value="His_PPase_superfam"/>
</dbReference>
<evidence type="ECO:0000313" key="1">
    <source>
        <dbReference type="EMBL" id="MCX2983269.1"/>
    </source>
</evidence>
<organism evidence="1 2">
    <name type="scientific">Candidatus Litorirhabdus singularis</name>
    <dbReference type="NCBI Taxonomy" id="2518993"/>
    <lineage>
        <taxon>Bacteria</taxon>
        <taxon>Pseudomonadati</taxon>
        <taxon>Pseudomonadota</taxon>
        <taxon>Gammaproteobacteria</taxon>
        <taxon>Cellvibrionales</taxon>
        <taxon>Halieaceae</taxon>
        <taxon>Candidatus Litorirhabdus</taxon>
    </lineage>
</organism>
<dbReference type="Proteomes" id="UP001143362">
    <property type="component" value="Unassembled WGS sequence"/>
</dbReference>
<comment type="caution">
    <text evidence="1">The sequence shown here is derived from an EMBL/GenBank/DDBJ whole genome shotgun (WGS) entry which is preliminary data.</text>
</comment>
<dbReference type="Gene3D" id="3.40.50.1240">
    <property type="entry name" value="Phosphoglycerate mutase-like"/>
    <property type="match status" value="1"/>
</dbReference>